<comment type="caution">
    <text evidence="2">The sequence shown here is derived from an EMBL/GenBank/DDBJ whole genome shotgun (WGS) entry which is preliminary data.</text>
</comment>
<dbReference type="PROSITE" id="PS51379">
    <property type="entry name" value="4FE4S_FER_2"/>
    <property type="match status" value="1"/>
</dbReference>
<dbReference type="InterPro" id="IPR017900">
    <property type="entry name" value="4Fe4S_Fe_S_CS"/>
</dbReference>
<evidence type="ECO:0000313" key="3">
    <source>
        <dbReference type="Proteomes" id="UP000028059"/>
    </source>
</evidence>
<dbReference type="GO" id="GO:0016491">
    <property type="term" value="F:oxidoreductase activity"/>
    <property type="evidence" value="ECO:0007669"/>
    <property type="project" value="UniProtKB-ARBA"/>
</dbReference>
<keyword evidence="3" id="KW-1185">Reference proteome</keyword>
<dbReference type="PATRIC" id="fig|1502293.3.peg.1699"/>
<dbReference type="InterPro" id="IPR017896">
    <property type="entry name" value="4Fe4S_Fe-S-bd"/>
</dbReference>
<dbReference type="Pfam" id="PF12838">
    <property type="entry name" value="Fer4_7"/>
    <property type="match status" value="1"/>
</dbReference>
<dbReference type="Gene3D" id="3.30.70.20">
    <property type="match status" value="1"/>
</dbReference>
<dbReference type="SUPFAM" id="SSF54862">
    <property type="entry name" value="4Fe-4S ferredoxins"/>
    <property type="match status" value="1"/>
</dbReference>
<gene>
    <name evidence="2" type="ORF">AAA799N04_01862</name>
</gene>
<proteinExistence type="predicted"/>
<evidence type="ECO:0000313" key="2">
    <source>
        <dbReference type="EMBL" id="KEQ55757.1"/>
    </source>
</evidence>
<reference evidence="2 3" key="1">
    <citation type="submission" date="2014-06" db="EMBL/GenBank/DDBJ databases">
        <authorList>
            <person name="Ngugi D.K."/>
            <person name="Blom J."/>
            <person name="Alam I."/>
            <person name="Rashid M."/>
            <person name="Ba Alawi W."/>
            <person name="Zhang G."/>
            <person name="Hikmawan T."/>
            <person name="Guan Y."/>
            <person name="Antunes A."/>
            <person name="Siam R."/>
            <person name="ElDorry H."/>
            <person name="Bajic V."/>
            <person name="Stingl U."/>
        </authorList>
    </citation>
    <scope>NUCLEOTIDE SEQUENCE [LARGE SCALE GENOMIC DNA]</scope>
    <source>
        <strain evidence="2">SCGC AAA799-N04</strain>
    </source>
</reference>
<feature type="domain" description="4Fe-4S ferredoxin-type" evidence="1">
    <location>
        <begin position="4"/>
        <end position="33"/>
    </location>
</feature>
<sequence length="45" mass="5027">MTDKADPIREHDCIWCMACVSVCPPQAIKVDQSNVEKHENAAKTL</sequence>
<dbReference type="EMBL" id="JOKN01000079">
    <property type="protein sequence ID" value="KEQ55757.1"/>
    <property type="molecule type" value="Genomic_DNA"/>
</dbReference>
<dbReference type="Proteomes" id="UP000028059">
    <property type="component" value="Unassembled WGS sequence"/>
</dbReference>
<accession>A0A081RKN4</accession>
<protein>
    <submittedName>
        <fullName evidence="2">Zinc-containing ferredoxin-2 protein</fullName>
    </submittedName>
</protein>
<name>A0A081RKN4_9ARCH</name>
<dbReference type="PROSITE" id="PS00198">
    <property type="entry name" value="4FE4S_FER_1"/>
    <property type="match status" value="1"/>
</dbReference>
<dbReference type="AlphaFoldDB" id="A0A081RKN4"/>
<evidence type="ECO:0000259" key="1">
    <source>
        <dbReference type="PROSITE" id="PS51379"/>
    </source>
</evidence>
<organism evidence="2 3">
    <name type="scientific">Marine Group I thaumarchaeote SCGC AAA799-N04</name>
    <dbReference type="NCBI Taxonomy" id="1502293"/>
    <lineage>
        <taxon>Archaea</taxon>
        <taxon>Nitrososphaerota</taxon>
        <taxon>Marine Group I</taxon>
    </lineage>
</organism>